<comment type="similarity">
    <text evidence="2">Belongs to the SecE/SEC61-gamma family.</text>
</comment>
<dbReference type="InterPro" id="IPR008158">
    <property type="entry name" value="Translocase_Sec61-g"/>
</dbReference>
<dbReference type="NCBIfam" id="TIGR00327">
    <property type="entry name" value="secE_euk_arch"/>
    <property type="match status" value="1"/>
</dbReference>
<sequence length="692" mass="78263">MDNEFAQTAIEGPKQFIKDGVAFINRCTKPDRKEFLQITQAVSMGFFIMGVIGFVVKLIHIPINNILVCNYPPLFTSHGYQPSIFMDTSPKVQFPNACEGGRVQDPLTIVREERRVSANRVDYIQVWLNAHPTYPETVSTLPRVSGFECPQAMPSTASLHGTSPPGSPRAEAENDQDSDIMEWVSCAASPVSSPSLDCDRRPPSPSPALSQSMPLPVQEDAIESSTAPITFAFRQHAMYPQLPFRSRSKSIFLGSESSTNNRVNRRINDLLNNTAVQRIRSWFKTVVEPHALEQWRNLTLMEHLASRAASNNPSSSDSNYDLPTLAGTDTELSDCPICLKSGTKTIMKAIVGCGHTICWKCEKELERAGNVSCPMCRRVRLVTTYITLGDLFKSTVGLHPRDYTHALCLRSESAGLSMESDDEHVEHELSDRYLWEQSASFLEYLASTAHHPVNQYFQLNAAQDLCLKPSTEKYLPEYNDQAVLEPPMSGLVLLPHRLYITLTHFCLDMLTLPYPAEFQNQAQFKREWIMLELVILFLVPTDEFSPRKPDRIYNAPAWIEQGQVILRRVCKFLRAKVLQNMFELEEEGALEPVAPDQRRRRRMGVTASSAIPSSPVSRQILYLGTARWNWIVQSLTILVTWIQAANYNPCMDVTPANKSCPTLHSKQDLQLEDNPRPIKRQRFHRRLAVRNV</sequence>
<dbReference type="PANTHER" id="PTHR12309">
    <property type="entry name" value="SEC61 GAMMA SUBUNIT"/>
    <property type="match status" value="1"/>
</dbReference>
<evidence type="ECO:0000256" key="9">
    <source>
        <dbReference type="ARBA" id="ARBA00023136"/>
    </source>
</evidence>
<dbReference type="EMBL" id="JAAAJA010000110">
    <property type="protein sequence ID" value="KAG0261946.1"/>
    <property type="molecule type" value="Genomic_DNA"/>
</dbReference>
<dbReference type="InterPro" id="IPR001841">
    <property type="entry name" value="Znf_RING"/>
</dbReference>
<evidence type="ECO:0000256" key="8">
    <source>
        <dbReference type="ARBA" id="ARBA00023010"/>
    </source>
</evidence>
<dbReference type="InterPro" id="IPR013083">
    <property type="entry name" value="Znf_RING/FYVE/PHD"/>
</dbReference>
<name>A0A9P6U5X5_9FUNG</name>
<keyword evidence="3" id="KW-0813">Transport</keyword>
<keyword evidence="5" id="KW-0256">Endoplasmic reticulum</keyword>
<comment type="caution">
    <text evidence="14">The sequence shown here is derived from an EMBL/GenBank/DDBJ whole genome shotgun (WGS) entry which is preliminary data.</text>
</comment>
<dbReference type="GO" id="GO:0008270">
    <property type="term" value="F:zinc ion binding"/>
    <property type="evidence" value="ECO:0007669"/>
    <property type="project" value="UniProtKB-KW"/>
</dbReference>
<evidence type="ECO:0000256" key="1">
    <source>
        <dbReference type="ARBA" id="ARBA00004389"/>
    </source>
</evidence>
<dbReference type="Pfam" id="PF00584">
    <property type="entry name" value="SecE"/>
    <property type="match status" value="1"/>
</dbReference>
<evidence type="ECO:0000256" key="11">
    <source>
        <dbReference type="SAM" id="MobiDB-lite"/>
    </source>
</evidence>
<evidence type="ECO:0000259" key="13">
    <source>
        <dbReference type="PROSITE" id="PS50089"/>
    </source>
</evidence>
<evidence type="ECO:0000256" key="2">
    <source>
        <dbReference type="ARBA" id="ARBA00008274"/>
    </source>
</evidence>
<dbReference type="SUPFAM" id="SSF103456">
    <property type="entry name" value="Preprotein translocase SecE subunit"/>
    <property type="match status" value="1"/>
</dbReference>
<feature type="region of interest" description="Disordered" evidence="11">
    <location>
        <begin position="191"/>
        <end position="214"/>
    </location>
</feature>
<keyword evidence="10" id="KW-0862">Zinc</keyword>
<reference evidence="14" key="1">
    <citation type="journal article" date="2020" name="Fungal Divers.">
        <title>Resolving the Mortierellaceae phylogeny through synthesis of multi-gene phylogenetics and phylogenomics.</title>
        <authorList>
            <person name="Vandepol N."/>
            <person name="Liber J."/>
            <person name="Desiro A."/>
            <person name="Na H."/>
            <person name="Kennedy M."/>
            <person name="Barry K."/>
            <person name="Grigoriev I.V."/>
            <person name="Miller A.N."/>
            <person name="O'Donnell K."/>
            <person name="Stajich J.E."/>
            <person name="Bonito G."/>
        </authorList>
    </citation>
    <scope>NUCLEOTIDE SEQUENCE</scope>
    <source>
        <strain evidence="14">KOD948</strain>
    </source>
</reference>
<keyword evidence="7 12" id="KW-1133">Transmembrane helix</keyword>
<keyword evidence="15" id="KW-1185">Reference proteome</keyword>
<feature type="transmembrane region" description="Helical" evidence="12">
    <location>
        <begin position="35"/>
        <end position="56"/>
    </location>
</feature>
<dbReference type="GO" id="GO:0006886">
    <property type="term" value="P:intracellular protein transport"/>
    <property type="evidence" value="ECO:0007669"/>
    <property type="project" value="InterPro"/>
</dbReference>
<dbReference type="AlphaFoldDB" id="A0A9P6U5X5"/>
<dbReference type="HAMAP" id="MF_00422">
    <property type="entry name" value="SecE"/>
    <property type="match status" value="1"/>
</dbReference>
<evidence type="ECO:0000313" key="14">
    <source>
        <dbReference type="EMBL" id="KAG0261946.1"/>
    </source>
</evidence>
<dbReference type="Proteomes" id="UP000726737">
    <property type="component" value="Unassembled WGS sequence"/>
</dbReference>
<comment type="subcellular location">
    <subcellularLocation>
        <location evidence="1">Endoplasmic reticulum membrane</location>
        <topology evidence="1">Single-pass membrane protein</topology>
    </subcellularLocation>
</comment>
<keyword evidence="4 12" id="KW-0812">Transmembrane</keyword>
<evidence type="ECO:0000256" key="10">
    <source>
        <dbReference type="PROSITE-ProRule" id="PRU00175"/>
    </source>
</evidence>
<dbReference type="OrthoDB" id="2401875at2759"/>
<evidence type="ECO:0000256" key="5">
    <source>
        <dbReference type="ARBA" id="ARBA00022824"/>
    </source>
</evidence>
<dbReference type="SUPFAM" id="SSF57850">
    <property type="entry name" value="RING/U-box"/>
    <property type="match status" value="1"/>
</dbReference>
<evidence type="ECO:0000313" key="15">
    <source>
        <dbReference type="Proteomes" id="UP000726737"/>
    </source>
</evidence>
<evidence type="ECO:0000256" key="3">
    <source>
        <dbReference type="ARBA" id="ARBA00022448"/>
    </source>
</evidence>
<keyword evidence="6" id="KW-0653">Protein transport</keyword>
<keyword evidence="9 12" id="KW-0472">Membrane</keyword>
<evidence type="ECO:0000256" key="6">
    <source>
        <dbReference type="ARBA" id="ARBA00022927"/>
    </source>
</evidence>
<evidence type="ECO:0000256" key="4">
    <source>
        <dbReference type="ARBA" id="ARBA00022692"/>
    </source>
</evidence>
<dbReference type="GO" id="GO:0005789">
    <property type="term" value="C:endoplasmic reticulum membrane"/>
    <property type="evidence" value="ECO:0007669"/>
    <property type="project" value="UniProtKB-SubCell"/>
</dbReference>
<dbReference type="Gene3D" id="1.20.5.820">
    <property type="entry name" value="Preprotein translocase SecE subunit"/>
    <property type="match status" value="1"/>
</dbReference>
<feature type="region of interest" description="Disordered" evidence="11">
    <location>
        <begin position="152"/>
        <end position="175"/>
    </location>
</feature>
<dbReference type="PROSITE" id="PS50089">
    <property type="entry name" value="ZF_RING_2"/>
    <property type="match status" value="1"/>
</dbReference>
<dbReference type="SMART" id="SM00184">
    <property type="entry name" value="RING"/>
    <property type="match status" value="1"/>
</dbReference>
<protein>
    <submittedName>
        <fullName evidence="14">Sec61p translocation complex subunit</fullName>
    </submittedName>
</protein>
<dbReference type="Gene3D" id="3.30.40.10">
    <property type="entry name" value="Zinc/RING finger domain, C3HC4 (zinc finger)"/>
    <property type="match status" value="1"/>
</dbReference>
<feature type="domain" description="RING-type" evidence="13">
    <location>
        <begin position="335"/>
        <end position="377"/>
    </location>
</feature>
<dbReference type="InterPro" id="IPR023391">
    <property type="entry name" value="Prot_translocase_SecE_dom_sf"/>
</dbReference>
<evidence type="ECO:0000256" key="12">
    <source>
        <dbReference type="SAM" id="Phobius"/>
    </source>
</evidence>
<keyword evidence="10" id="KW-0863">Zinc-finger</keyword>
<keyword evidence="10" id="KW-0479">Metal-binding</keyword>
<accession>A0A9P6U5X5</accession>
<dbReference type="GO" id="GO:0008320">
    <property type="term" value="F:protein transmembrane transporter activity"/>
    <property type="evidence" value="ECO:0007669"/>
    <property type="project" value="InterPro"/>
</dbReference>
<organism evidence="14 15">
    <name type="scientific">Mortierella polycephala</name>
    <dbReference type="NCBI Taxonomy" id="41804"/>
    <lineage>
        <taxon>Eukaryota</taxon>
        <taxon>Fungi</taxon>
        <taxon>Fungi incertae sedis</taxon>
        <taxon>Mucoromycota</taxon>
        <taxon>Mortierellomycotina</taxon>
        <taxon>Mortierellomycetes</taxon>
        <taxon>Mortierellales</taxon>
        <taxon>Mortierellaceae</taxon>
        <taxon>Mortierella</taxon>
    </lineage>
</organism>
<evidence type="ECO:0000256" key="7">
    <source>
        <dbReference type="ARBA" id="ARBA00022989"/>
    </source>
</evidence>
<dbReference type="GO" id="GO:0006605">
    <property type="term" value="P:protein targeting"/>
    <property type="evidence" value="ECO:0007669"/>
    <property type="project" value="InterPro"/>
</dbReference>
<dbReference type="InterPro" id="IPR001901">
    <property type="entry name" value="Translocase_SecE/Sec61-g"/>
</dbReference>
<proteinExistence type="inferred from homology"/>
<dbReference type="Pfam" id="PF14634">
    <property type="entry name" value="zf-RING_5"/>
    <property type="match status" value="1"/>
</dbReference>
<keyword evidence="8" id="KW-0811">Translocation</keyword>
<gene>
    <name evidence="14" type="primary">SSS1</name>
    <name evidence="14" type="ORF">BG011_000495</name>
</gene>